<feature type="domain" description="4Fe4S-binding SPASM" evidence="1">
    <location>
        <begin position="43"/>
        <end position="92"/>
    </location>
</feature>
<name>A0A1F4VAM9_UNCKA</name>
<comment type="caution">
    <text evidence="2">The sequence shown here is derived from an EMBL/GenBank/DDBJ whole genome shotgun (WGS) entry which is preliminary data.</text>
</comment>
<dbReference type="InterPro" id="IPR013785">
    <property type="entry name" value="Aldolase_TIM"/>
</dbReference>
<dbReference type="Pfam" id="PF13186">
    <property type="entry name" value="SPASM"/>
    <property type="match status" value="1"/>
</dbReference>
<evidence type="ECO:0000313" key="2">
    <source>
        <dbReference type="EMBL" id="OGC53703.1"/>
    </source>
</evidence>
<dbReference type="Gene3D" id="3.20.20.70">
    <property type="entry name" value="Aldolase class I"/>
    <property type="match status" value="1"/>
</dbReference>
<accession>A0A1F4VAM9</accession>
<sequence>MVCDEIKSRKYSGLSAITESFRLEYYNFVKQWRQGKTIRMKDFAGWASCQISSWGEVWPSCIGGIPLGNLRDVNYDFKSIWFSKKSNQIRKRLKSGNESFPLANAFYSNALCNYGVFARVLLNVFKLIKI</sequence>
<organism evidence="2 3">
    <name type="scientific">candidate division WWE3 bacterium RIFCSPHIGHO2_01_FULL_43_9</name>
    <dbReference type="NCBI Taxonomy" id="1802618"/>
    <lineage>
        <taxon>Bacteria</taxon>
        <taxon>Katanobacteria</taxon>
    </lineage>
</organism>
<gene>
    <name evidence="2" type="ORF">A2709_03455</name>
</gene>
<dbReference type="AlphaFoldDB" id="A0A1F4VAM9"/>
<reference evidence="2 3" key="1">
    <citation type="journal article" date="2016" name="Nat. Commun.">
        <title>Thousands of microbial genomes shed light on interconnected biogeochemical processes in an aquifer system.</title>
        <authorList>
            <person name="Anantharaman K."/>
            <person name="Brown C.T."/>
            <person name="Hug L.A."/>
            <person name="Sharon I."/>
            <person name="Castelle C.J."/>
            <person name="Probst A.J."/>
            <person name="Thomas B.C."/>
            <person name="Singh A."/>
            <person name="Wilkins M.J."/>
            <person name="Karaoz U."/>
            <person name="Brodie E.L."/>
            <person name="Williams K.H."/>
            <person name="Hubbard S.S."/>
            <person name="Banfield J.F."/>
        </authorList>
    </citation>
    <scope>NUCLEOTIDE SEQUENCE [LARGE SCALE GENOMIC DNA]</scope>
</reference>
<protein>
    <recommendedName>
        <fullName evidence="1">4Fe4S-binding SPASM domain-containing protein</fullName>
    </recommendedName>
</protein>
<evidence type="ECO:0000313" key="3">
    <source>
        <dbReference type="Proteomes" id="UP000176853"/>
    </source>
</evidence>
<dbReference type="Proteomes" id="UP000176853">
    <property type="component" value="Unassembled WGS sequence"/>
</dbReference>
<dbReference type="InterPro" id="IPR023885">
    <property type="entry name" value="4Fe4S-binding_SPASM_dom"/>
</dbReference>
<evidence type="ECO:0000259" key="1">
    <source>
        <dbReference type="Pfam" id="PF13186"/>
    </source>
</evidence>
<dbReference type="EMBL" id="MEVB01000003">
    <property type="protein sequence ID" value="OGC53703.1"/>
    <property type="molecule type" value="Genomic_DNA"/>
</dbReference>
<proteinExistence type="predicted"/>
<dbReference type="CDD" id="cd21109">
    <property type="entry name" value="SPASM"/>
    <property type="match status" value="1"/>
</dbReference>